<evidence type="ECO:0000313" key="3">
    <source>
        <dbReference type="EMBL" id="MBB5265214.1"/>
    </source>
</evidence>
<dbReference type="AlphaFoldDB" id="A0A7W8HB46"/>
<dbReference type="InterPro" id="IPR024083">
    <property type="entry name" value="Fumarase/histidase_N"/>
</dbReference>
<feature type="domain" description="Fumarate lyase N-terminal" evidence="2">
    <location>
        <begin position="11"/>
        <end position="201"/>
    </location>
</feature>
<dbReference type="GO" id="GO:0008797">
    <property type="term" value="F:aspartate ammonia-lyase activity"/>
    <property type="evidence" value="ECO:0007669"/>
    <property type="project" value="TreeGrafter"/>
</dbReference>
<dbReference type="EMBL" id="JACHFW010000009">
    <property type="protein sequence ID" value="MBB5265214.1"/>
    <property type="molecule type" value="Genomic_DNA"/>
</dbReference>
<accession>A0A7W8HB46</accession>
<dbReference type="Pfam" id="PF00206">
    <property type="entry name" value="Lyase_1"/>
    <property type="match status" value="1"/>
</dbReference>
<protein>
    <submittedName>
        <fullName evidence="3">Aspartate ammonia-lyase</fullName>
    </submittedName>
</protein>
<dbReference type="Gene3D" id="1.20.200.10">
    <property type="entry name" value="Fumarase/aspartase (Central domain)"/>
    <property type="match status" value="1"/>
</dbReference>
<keyword evidence="1 3" id="KW-0456">Lyase</keyword>
<dbReference type="InterPro" id="IPR022761">
    <property type="entry name" value="Fumarate_lyase_N"/>
</dbReference>
<gene>
    <name evidence="3" type="ORF">HNP82_002353</name>
</gene>
<dbReference type="PANTHER" id="PTHR42696">
    <property type="entry name" value="ASPARTATE AMMONIA-LYASE"/>
    <property type="match status" value="1"/>
</dbReference>
<keyword evidence="4" id="KW-1185">Reference proteome</keyword>
<reference evidence="3 4" key="1">
    <citation type="submission" date="2020-08" db="EMBL/GenBank/DDBJ databases">
        <title>Genomic Encyclopedia of Type Strains, Phase IV (KMG-IV): sequencing the most valuable type-strain genomes for metagenomic binning, comparative biology and taxonomic classification.</title>
        <authorList>
            <person name="Goeker M."/>
        </authorList>
    </citation>
    <scope>NUCLEOTIDE SEQUENCE [LARGE SCALE GENOMIC DNA]</scope>
    <source>
        <strain evidence="3 4">DSM 106146</strain>
    </source>
</reference>
<evidence type="ECO:0000313" key="4">
    <source>
        <dbReference type="Proteomes" id="UP000543642"/>
    </source>
</evidence>
<dbReference type="Gene3D" id="1.10.275.10">
    <property type="entry name" value="Fumarase/aspartase (N-terminal domain)"/>
    <property type="match status" value="1"/>
</dbReference>
<dbReference type="PANTHER" id="PTHR42696:SF2">
    <property type="entry name" value="ASPARTATE AMMONIA-LYASE"/>
    <property type="match status" value="1"/>
</dbReference>
<comment type="caution">
    <text evidence="3">The sequence shown here is derived from an EMBL/GenBank/DDBJ whole genome shotgun (WGS) entry which is preliminary data.</text>
</comment>
<dbReference type="SUPFAM" id="SSF48557">
    <property type="entry name" value="L-aspartase-like"/>
    <property type="match status" value="1"/>
</dbReference>
<dbReference type="FunFam" id="1.10.275.10:FF:000001">
    <property type="entry name" value="Fumarate hydratase, mitochondrial"/>
    <property type="match status" value="1"/>
</dbReference>
<organism evidence="3 4">
    <name type="scientific">Catenibacillus scindens</name>
    <dbReference type="NCBI Taxonomy" id="673271"/>
    <lineage>
        <taxon>Bacteria</taxon>
        <taxon>Bacillati</taxon>
        <taxon>Bacillota</taxon>
        <taxon>Clostridia</taxon>
        <taxon>Lachnospirales</taxon>
        <taxon>Lachnospiraceae</taxon>
        <taxon>Catenibacillus</taxon>
    </lineage>
</organism>
<dbReference type="InterPro" id="IPR051546">
    <property type="entry name" value="Aspartate_Ammonia-Lyase"/>
</dbReference>
<dbReference type="GO" id="GO:0005829">
    <property type="term" value="C:cytosol"/>
    <property type="evidence" value="ECO:0007669"/>
    <property type="project" value="TreeGrafter"/>
</dbReference>
<evidence type="ECO:0000256" key="1">
    <source>
        <dbReference type="ARBA" id="ARBA00023239"/>
    </source>
</evidence>
<dbReference type="Proteomes" id="UP000543642">
    <property type="component" value="Unassembled WGS sequence"/>
</dbReference>
<dbReference type="GO" id="GO:0006531">
    <property type="term" value="P:aspartate metabolic process"/>
    <property type="evidence" value="ECO:0007669"/>
    <property type="project" value="TreeGrafter"/>
</dbReference>
<name>A0A7W8HB46_9FIRM</name>
<dbReference type="InterPro" id="IPR008948">
    <property type="entry name" value="L-Aspartase-like"/>
</dbReference>
<proteinExistence type="predicted"/>
<evidence type="ECO:0000259" key="2">
    <source>
        <dbReference type="Pfam" id="PF00206"/>
    </source>
</evidence>
<sequence length="212" mass="23311">MKTRTEFDSIGHLEVPKDAYYGVQTLRAMENFQISGRKLHPKFIESLVTIKKAAAMTNCKAGHLDSQRASAIIMACDEIISGKWRNQFIVDAIQGGAGTSANMNANEVIANRAIELLGGERGDYSVVHPNDHVNMAQSTNDVIPSAGKLTVIRLFPVLLLQLGKLHQALMDKAKEFDHVLKMGRTQLQDAVPMRLGQSFQAGGRSYRCNSKS</sequence>
<dbReference type="InterPro" id="IPR000362">
    <property type="entry name" value="Fumarate_lyase_fam"/>
</dbReference>
<dbReference type="PRINTS" id="PR00149">
    <property type="entry name" value="FUMRATELYASE"/>
</dbReference>